<dbReference type="GO" id="GO:0005524">
    <property type="term" value="F:ATP binding"/>
    <property type="evidence" value="ECO:0007669"/>
    <property type="project" value="UniProtKB-KW"/>
</dbReference>
<dbReference type="NCBIfam" id="NF005491">
    <property type="entry name" value="PRK07105.1"/>
    <property type="match status" value="1"/>
</dbReference>
<evidence type="ECO:0000256" key="1">
    <source>
        <dbReference type="ARBA" id="ARBA00012104"/>
    </source>
</evidence>
<dbReference type="EC" id="2.7.1.35" evidence="1"/>
<evidence type="ECO:0000256" key="2">
    <source>
        <dbReference type="ARBA" id="ARBA00022679"/>
    </source>
</evidence>
<keyword evidence="2" id="KW-0808">Transferase</keyword>
<dbReference type="RefSeq" id="WP_013607742.1">
    <property type="nucleotide sequence ID" value="NC_015152.1"/>
</dbReference>
<proteinExistence type="predicted"/>
<evidence type="ECO:0000256" key="4">
    <source>
        <dbReference type="ARBA" id="ARBA00022777"/>
    </source>
</evidence>
<gene>
    <name evidence="7" type="ordered locus">SpiBuddy_2072</name>
</gene>
<dbReference type="EMBL" id="CP002541">
    <property type="protein sequence ID" value="ADY13893.1"/>
    <property type="molecule type" value="Genomic_DNA"/>
</dbReference>
<keyword evidence="3" id="KW-0547">Nucleotide-binding</keyword>
<dbReference type="InterPro" id="IPR013749">
    <property type="entry name" value="PM/HMP-P_kinase-1"/>
</dbReference>
<dbReference type="Pfam" id="PF08543">
    <property type="entry name" value="Phos_pyr_kin"/>
    <property type="match status" value="1"/>
</dbReference>
<feature type="domain" description="Pyridoxamine kinase/Phosphomethylpyrimidine kinase" evidence="6">
    <location>
        <begin position="24"/>
        <end position="255"/>
    </location>
</feature>
<dbReference type="STRING" id="158189.SpiBuddy_2072"/>
<dbReference type="KEGG" id="sbu:SpiBuddy_2072"/>
<dbReference type="PANTHER" id="PTHR10534">
    <property type="entry name" value="PYRIDOXAL KINASE"/>
    <property type="match status" value="1"/>
</dbReference>
<sequence length="274" mass="29617">MQRTCAAIHDLSCYAKSSLTVVLPTLEVLGIETCPLPTALLSSQTDGFSSYYFKDTTADIEKILEVWKTLGLGFDAIYSGFLGSSVQVALIKAFIQDQRQTQAPLTLIDPVLGDDGKLYGPITQAHVSAMQDLVTYADVITPNTTEAALLLGRPYQHKFDEACALNWAKELGVKTGANVVITSVPLQNQSVVACYAEGQTFMVPYKKLQASYPGCGDLFASLLLGFLLNKDSFQKSVDQAVAYTTMAIERTLAGGYETRHGVAVSLILADLAKR</sequence>
<evidence type="ECO:0000256" key="3">
    <source>
        <dbReference type="ARBA" id="ARBA00022741"/>
    </source>
</evidence>
<evidence type="ECO:0000313" key="7">
    <source>
        <dbReference type="EMBL" id="ADY13893.1"/>
    </source>
</evidence>
<evidence type="ECO:0000256" key="5">
    <source>
        <dbReference type="ARBA" id="ARBA00022840"/>
    </source>
</evidence>
<dbReference type="CDD" id="cd01173">
    <property type="entry name" value="pyridoxal_pyridoxamine_kinase"/>
    <property type="match status" value="1"/>
</dbReference>
<keyword evidence="5" id="KW-0067">ATP-binding</keyword>
<dbReference type="HOGENOM" id="CLU_046496_2_0_12"/>
<accession>F0RTF7</accession>
<protein>
    <recommendedName>
        <fullName evidence="1">pyridoxal kinase</fullName>
        <ecNumber evidence="1">2.7.1.35</ecNumber>
    </recommendedName>
</protein>
<keyword evidence="8" id="KW-1185">Reference proteome</keyword>
<dbReference type="AlphaFoldDB" id="F0RTF7"/>
<evidence type="ECO:0000313" key="8">
    <source>
        <dbReference type="Proteomes" id="UP000008466"/>
    </source>
</evidence>
<dbReference type="SUPFAM" id="SSF53613">
    <property type="entry name" value="Ribokinase-like"/>
    <property type="match status" value="1"/>
</dbReference>
<keyword evidence="4" id="KW-0418">Kinase</keyword>
<dbReference type="GO" id="GO:0009443">
    <property type="term" value="P:pyridoxal 5'-phosphate salvage"/>
    <property type="evidence" value="ECO:0007669"/>
    <property type="project" value="InterPro"/>
</dbReference>
<evidence type="ECO:0000259" key="6">
    <source>
        <dbReference type="Pfam" id="PF08543"/>
    </source>
</evidence>
<dbReference type="InterPro" id="IPR029056">
    <property type="entry name" value="Ribokinase-like"/>
</dbReference>
<organism evidence="7 8">
    <name type="scientific">Sphaerochaeta globosa (strain ATCC BAA-1886 / DSM 22777 / Buddy)</name>
    <name type="common">Spirochaeta sp. (strain Buddy)</name>
    <dbReference type="NCBI Taxonomy" id="158189"/>
    <lineage>
        <taxon>Bacteria</taxon>
        <taxon>Pseudomonadati</taxon>
        <taxon>Spirochaetota</taxon>
        <taxon>Spirochaetia</taxon>
        <taxon>Spirochaetales</taxon>
        <taxon>Sphaerochaetaceae</taxon>
        <taxon>Sphaerochaeta</taxon>
    </lineage>
</organism>
<dbReference type="PANTHER" id="PTHR10534:SF2">
    <property type="entry name" value="PYRIDOXAL KINASE"/>
    <property type="match status" value="1"/>
</dbReference>
<dbReference type="eggNOG" id="COG2240">
    <property type="taxonomic scope" value="Bacteria"/>
</dbReference>
<dbReference type="InterPro" id="IPR004625">
    <property type="entry name" value="PyrdxlKinase"/>
</dbReference>
<reference evidence="8" key="1">
    <citation type="submission" date="2011-02" db="EMBL/GenBank/DDBJ databases">
        <title>Complete sequence of Spirochaeta sp. Buddy.</title>
        <authorList>
            <person name="Lucas S."/>
            <person name="Copeland A."/>
            <person name="Lapidus A."/>
            <person name="Cheng J.-F."/>
            <person name="Goodwin L."/>
            <person name="Pitluck S."/>
            <person name="Zeytun A."/>
            <person name="Detter J.C."/>
            <person name="Han C."/>
            <person name="Tapia R."/>
            <person name="Land M."/>
            <person name="Hauser L."/>
            <person name="Kyrpides N."/>
            <person name="Ivanova N."/>
            <person name="Mikhailova N."/>
            <person name="Pagani I."/>
            <person name="Ritalahti K.M."/>
            <person name="Loeffler F.E."/>
            <person name="Woyke T."/>
        </authorList>
    </citation>
    <scope>NUCLEOTIDE SEQUENCE [LARGE SCALE GENOMIC DNA]</scope>
    <source>
        <strain evidence="8">ATCC BAA-1886 / DSM 22777 / Buddy</strain>
    </source>
</reference>
<dbReference type="GO" id="GO:0005829">
    <property type="term" value="C:cytosol"/>
    <property type="evidence" value="ECO:0007669"/>
    <property type="project" value="TreeGrafter"/>
</dbReference>
<dbReference type="Proteomes" id="UP000008466">
    <property type="component" value="Chromosome"/>
</dbReference>
<dbReference type="OrthoDB" id="9800808at2"/>
<name>F0RTF7_SPHGB</name>
<dbReference type="Gene3D" id="3.40.1190.20">
    <property type="match status" value="1"/>
</dbReference>
<dbReference type="GO" id="GO:0008478">
    <property type="term" value="F:pyridoxal kinase activity"/>
    <property type="evidence" value="ECO:0007669"/>
    <property type="project" value="UniProtKB-EC"/>
</dbReference>